<organism evidence="10 11">
    <name type="scientific">Paramecium sonneborni</name>
    <dbReference type="NCBI Taxonomy" id="65129"/>
    <lineage>
        <taxon>Eukaryota</taxon>
        <taxon>Sar</taxon>
        <taxon>Alveolata</taxon>
        <taxon>Ciliophora</taxon>
        <taxon>Intramacronucleata</taxon>
        <taxon>Oligohymenophorea</taxon>
        <taxon>Peniculida</taxon>
        <taxon>Parameciidae</taxon>
        <taxon>Paramecium</taxon>
    </lineage>
</organism>
<dbReference type="GO" id="GO:0004674">
    <property type="term" value="F:protein serine/threonine kinase activity"/>
    <property type="evidence" value="ECO:0007669"/>
    <property type="project" value="UniProtKB-KW"/>
</dbReference>
<dbReference type="EMBL" id="CAJJDN010000034">
    <property type="protein sequence ID" value="CAD8075876.1"/>
    <property type="molecule type" value="Genomic_DNA"/>
</dbReference>
<evidence type="ECO:0000256" key="1">
    <source>
        <dbReference type="ARBA" id="ARBA00012513"/>
    </source>
</evidence>
<comment type="catalytic activity">
    <reaction evidence="7">
        <text>L-threonyl-[protein] + ATP = O-phospho-L-threonyl-[protein] + ADP + H(+)</text>
        <dbReference type="Rhea" id="RHEA:46608"/>
        <dbReference type="Rhea" id="RHEA-COMP:11060"/>
        <dbReference type="Rhea" id="RHEA-COMP:11605"/>
        <dbReference type="ChEBI" id="CHEBI:15378"/>
        <dbReference type="ChEBI" id="CHEBI:30013"/>
        <dbReference type="ChEBI" id="CHEBI:30616"/>
        <dbReference type="ChEBI" id="CHEBI:61977"/>
        <dbReference type="ChEBI" id="CHEBI:456216"/>
        <dbReference type="EC" id="2.7.11.1"/>
    </reaction>
</comment>
<evidence type="ECO:0000256" key="2">
    <source>
        <dbReference type="ARBA" id="ARBA00022527"/>
    </source>
</evidence>
<keyword evidence="2" id="KW-0723">Serine/threonine-protein kinase</keyword>
<protein>
    <recommendedName>
        <fullName evidence="1">non-specific serine/threonine protein kinase</fullName>
        <ecNumber evidence="1">2.7.11.1</ecNumber>
    </recommendedName>
</protein>
<dbReference type="PANTHER" id="PTHR43671:SF98">
    <property type="entry name" value="SERINE_THREONINE-PROTEIN KINASE NEK11"/>
    <property type="match status" value="1"/>
</dbReference>
<name>A0A8S1MGS8_9CILI</name>
<comment type="caution">
    <text evidence="10">The sequence shown here is derived from an EMBL/GenBank/DDBJ whole genome shotgun (WGS) entry which is preliminary data.</text>
</comment>
<evidence type="ECO:0000256" key="3">
    <source>
        <dbReference type="ARBA" id="ARBA00022679"/>
    </source>
</evidence>
<dbReference type="PANTHER" id="PTHR43671">
    <property type="entry name" value="SERINE/THREONINE-PROTEIN KINASE NEK"/>
    <property type="match status" value="1"/>
</dbReference>
<evidence type="ECO:0000256" key="5">
    <source>
        <dbReference type="ARBA" id="ARBA00022777"/>
    </source>
</evidence>
<keyword evidence="6" id="KW-0067">ATP-binding</keyword>
<keyword evidence="4" id="KW-0547">Nucleotide-binding</keyword>
<dbReference type="Pfam" id="PF00069">
    <property type="entry name" value="Pkinase"/>
    <property type="match status" value="1"/>
</dbReference>
<proteinExistence type="predicted"/>
<keyword evidence="3" id="KW-0808">Transferase</keyword>
<evidence type="ECO:0000256" key="4">
    <source>
        <dbReference type="ARBA" id="ARBA00022741"/>
    </source>
</evidence>
<dbReference type="InterPro" id="IPR050660">
    <property type="entry name" value="NEK_Ser/Thr_kinase"/>
</dbReference>
<dbReference type="Proteomes" id="UP000692954">
    <property type="component" value="Unassembled WGS sequence"/>
</dbReference>
<keyword evidence="11" id="KW-1185">Reference proteome</keyword>
<comment type="catalytic activity">
    <reaction evidence="8">
        <text>L-seryl-[protein] + ATP = O-phospho-L-seryl-[protein] + ADP + H(+)</text>
        <dbReference type="Rhea" id="RHEA:17989"/>
        <dbReference type="Rhea" id="RHEA-COMP:9863"/>
        <dbReference type="Rhea" id="RHEA-COMP:11604"/>
        <dbReference type="ChEBI" id="CHEBI:15378"/>
        <dbReference type="ChEBI" id="CHEBI:29999"/>
        <dbReference type="ChEBI" id="CHEBI:30616"/>
        <dbReference type="ChEBI" id="CHEBI:83421"/>
        <dbReference type="ChEBI" id="CHEBI:456216"/>
        <dbReference type="EC" id="2.7.11.1"/>
    </reaction>
</comment>
<evidence type="ECO:0000313" key="11">
    <source>
        <dbReference type="Proteomes" id="UP000692954"/>
    </source>
</evidence>
<feature type="domain" description="Protein kinase" evidence="9">
    <location>
        <begin position="1"/>
        <end position="271"/>
    </location>
</feature>
<dbReference type="GO" id="GO:0005524">
    <property type="term" value="F:ATP binding"/>
    <property type="evidence" value="ECO:0007669"/>
    <property type="project" value="UniProtKB-KW"/>
</dbReference>
<keyword evidence="5" id="KW-0418">Kinase</keyword>
<evidence type="ECO:0000313" key="10">
    <source>
        <dbReference type="EMBL" id="CAD8075876.1"/>
    </source>
</evidence>
<gene>
    <name evidence="10" type="ORF">PSON_ATCC_30995.1.T0340065</name>
</gene>
<evidence type="ECO:0000259" key="9">
    <source>
        <dbReference type="PROSITE" id="PS50011"/>
    </source>
</evidence>
<sequence>MSKYNLKYELFRTNSGTLYQMEEEQGQKKTNFYAYNLQPSFQQLCLKKEEQIANGRCLRKYLRQIDYNDQKYILFEFIEGESLERLILNYRGKQESISLEIIKQILIQILDTLFQLHQNNILGRVFSTKNIMTCKGQLLFLDFGFGPKIVNQDLDIIAPPEIIKNFNEVEQSSLKYDMKIDSWLLGAVLYHLVKLSPINSIQIEKKKLKQMLYKDVKEYTNYLTTQMQNLDHIVAFTDRYPKEFCSFIEGLLTYDVNKRLSFAQIYKNQFIKSLNLPKYSDQLKFYEQYDDQLLIKEINTLENRTSELLYTKELRKSQRDDEINQYDNFSRKSYKEQTQTSAWDSQLIPPLELESKQNLLYPQPFKFPSSTSSQDDFQGNDQDNIEKQFPHEIQGQNESKFYQIWQFIRMEQFRFTFLEKTADDFVVELQKKNYQLEYLFAYFLKKMGYLILVELLRKINEDVCPWICNNDQLDIWKEFKRDSQKAILEGNIKKKITQLEIILREMFFKDCKIYLKDDRIEKVVRDQLQADADCFQRQKIDETSVYKCCSDEFLKNGYRQLIQTTSKFVEREMKLGQKPELKYNTLLLKAITCHLINRIFHLNKVSLSFQGIIKNKNKTDLITPNEIYQYICRDNAEQEKLQDVKQIWKVNFQSE</sequence>
<dbReference type="SMART" id="SM00220">
    <property type="entry name" value="S_TKc"/>
    <property type="match status" value="1"/>
</dbReference>
<evidence type="ECO:0000256" key="7">
    <source>
        <dbReference type="ARBA" id="ARBA00047899"/>
    </source>
</evidence>
<evidence type="ECO:0000256" key="6">
    <source>
        <dbReference type="ARBA" id="ARBA00022840"/>
    </source>
</evidence>
<dbReference type="InterPro" id="IPR000719">
    <property type="entry name" value="Prot_kinase_dom"/>
</dbReference>
<dbReference type="OrthoDB" id="300676at2759"/>
<dbReference type="EC" id="2.7.11.1" evidence="1"/>
<evidence type="ECO:0000256" key="8">
    <source>
        <dbReference type="ARBA" id="ARBA00048679"/>
    </source>
</evidence>
<reference evidence="10" key="1">
    <citation type="submission" date="2021-01" db="EMBL/GenBank/DDBJ databases">
        <authorList>
            <consortium name="Genoscope - CEA"/>
            <person name="William W."/>
        </authorList>
    </citation>
    <scope>NUCLEOTIDE SEQUENCE</scope>
</reference>
<dbReference type="PROSITE" id="PS50011">
    <property type="entry name" value="PROTEIN_KINASE_DOM"/>
    <property type="match status" value="1"/>
</dbReference>
<accession>A0A8S1MGS8</accession>
<dbReference type="AlphaFoldDB" id="A0A8S1MGS8"/>